<reference evidence="3" key="1">
    <citation type="submission" date="2020-04" db="EMBL/GenBank/DDBJ databases">
        <authorList>
            <person name="Chiriac C."/>
            <person name="Salcher M."/>
            <person name="Ghai R."/>
            <person name="Kavagutti S V."/>
        </authorList>
    </citation>
    <scope>NUCLEOTIDE SEQUENCE</scope>
</reference>
<name>A0A6J5NWS3_9CAUD</name>
<dbReference type="EMBL" id="LR796355">
    <property type="protein sequence ID" value="CAB4139144.1"/>
    <property type="molecule type" value="Genomic_DNA"/>
</dbReference>
<keyword evidence="1" id="KW-0175">Coiled coil</keyword>
<sequence length="375" mass="40889">MADYSGYTPQRQQQRQDPWADAATGIAKMFMPDQETQLRMTQLRQQNEIGELRLKNADADSKAADARAIYDADRISEANAQRGFNAERAKIMAEAAAKGSLTAEQARRLAELNARTGNAGSIADIYKLTPEGKAAAEAQAAAKAAALAEKERKKLEAEALKKKGEDEAAAKAAREKADNEYFAGEAKKVKEYQPPNDTDLRSAVVAQVYELTQGKTLTEDDLNLIMRAARRAKLRGSAEEIAQAAVTKVLGSDAATAARNTDAMTPAEEIENLRKTDPVKAREAERVRKFKKEAFEAVKGLKAGEAEAIVVEGTPEEIRAKVAGKPPGTRVIWRNTLTGQYGGGMVPPPVWSVTGGYQGIPRDRQVLEYFAPWQR</sequence>
<protein>
    <submittedName>
        <fullName evidence="3">Uncharacterized protein</fullName>
    </submittedName>
</protein>
<evidence type="ECO:0000256" key="1">
    <source>
        <dbReference type="SAM" id="Coils"/>
    </source>
</evidence>
<dbReference type="EMBL" id="LR796757">
    <property type="protein sequence ID" value="CAB4163473.1"/>
    <property type="molecule type" value="Genomic_DNA"/>
</dbReference>
<accession>A0A6J5NWS3</accession>
<feature type="coiled-coil region" evidence="1">
    <location>
        <begin position="133"/>
        <end position="167"/>
    </location>
</feature>
<evidence type="ECO:0000313" key="3">
    <source>
        <dbReference type="EMBL" id="CAB4163473.1"/>
    </source>
</evidence>
<evidence type="ECO:0000313" key="2">
    <source>
        <dbReference type="EMBL" id="CAB4139144.1"/>
    </source>
</evidence>
<gene>
    <name evidence="2" type="ORF">UFOVP339_23</name>
    <name evidence="3" type="ORF">UFOVP807_18</name>
</gene>
<proteinExistence type="predicted"/>
<organism evidence="3">
    <name type="scientific">uncultured Caudovirales phage</name>
    <dbReference type="NCBI Taxonomy" id="2100421"/>
    <lineage>
        <taxon>Viruses</taxon>
        <taxon>Duplodnaviria</taxon>
        <taxon>Heunggongvirae</taxon>
        <taxon>Uroviricota</taxon>
        <taxon>Caudoviricetes</taxon>
        <taxon>Peduoviridae</taxon>
        <taxon>Maltschvirus</taxon>
        <taxon>Maltschvirus maltsch</taxon>
    </lineage>
</organism>